<dbReference type="PANTHER" id="PTHR12129:SF20">
    <property type="entry name" value="HEPARAN SULFATE 2-O-SULFOTRANSFERASE PIPE"/>
    <property type="match status" value="1"/>
</dbReference>
<accession>B4LCI9</accession>
<dbReference type="GO" id="GO:0000139">
    <property type="term" value="C:Golgi membrane"/>
    <property type="evidence" value="ECO:0007669"/>
    <property type="project" value="UniProtKB-SubCell"/>
</dbReference>
<dbReference type="InterPro" id="IPR027417">
    <property type="entry name" value="P-loop_NTPase"/>
</dbReference>
<dbReference type="AlphaFoldDB" id="B4LCI9"/>
<dbReference type="Gene3D" id="3.40.50.300">
    <property type="entry name" value="P-loop containing nucleotide triphosphate hydrolases"/>
    <property type="match status" value="1"/>
</dbReference>
<evidence type="ECO:0000313" key="11">
    <source>
        <dbReference type="Proteomes" id="UP000008792"/>
    </source>
</evidence>
<comment type="subcellular location">
    <subcellularLocation>
        <location evidence="1">Golgi apparatus membrane</location>
        <topology evidence="1">Single-pass type II membrane protein</topology>
    </subcellularLocation>
</comment>
<dbReference type="SUPFAM" id="SSF52540">
    <property type="entry name" value="P-loop containing nucleoside triphosphate hydrolases"/>
    <property type="match status" value="1"/>
</dbReference>
<keyword evidence="8" id="KW-0472">Membrane</keyword>
<keyword evidence="11" id="KW-1185">Reference proteome</keyword>
<keyword evidence="3" id="KW-0808">Transferase</keyword>
<evidence type="ECO:0000256" key="7">
    <source>
        <dbReference type="ARBA" id="ARBA00023034"/>
    </source>
</evidence>
<evidence type="ECO:0008006" key="12">
    <source>
        <dbReference type="Google" id="ProtNLM"/>
    </source>
</evidence>
<sequence>MTNLWQLNPKHLNNTLSTNSELLFFNRVPRTGAKTLIELLSRLGELHNFILEHTPFSRPIANHLTVKQQLALGQYVSELGQSSAFVYVEPVGYIDFRTYNFPQPIYVNMVRDPVEKIISWYYHKRTPWNALRMYKITGKFQKRDFYTKSFEDCVLTGDPECRYDYAMGFQNDSGDHKRQSLFFCGHAPICE</sequence>
<dbReference type="PANTHER" id="PTHR12129">
    <property type="entry name" value="HEPARAN SULFATE 2-O-SULFOTRANSFERASE"/>
    <property type="match status" value="1"/>
</dbReference>
<keyword evidence="4" id="KW-0812">Transmembrane</keyword>
<evidence type="ECO:0000256" key="5">
    <source>
        <dbReference type="ARBA" id="ARBA00022968"/>
    </source>
</evidence>
<evidence type="ECO:0000256" key="8">
    <source>
        <dbReference type="ARBA" id="ARBA00023136"/>
    </source>
</evidence>
<evidence type="ECO:0000256" key="6">
    <source>
        <dbReference type="ARBA" id="ARBA00022989"/>
    </source>
</evidence>
<dbReference type="OrthoDB" id="10019582at2759"/>
<keyword evidence="7" id="KW-0333">Golgi apparatus</keyword>
<protein>
    <recommendedName>
        <fullName evidence="12">Heparan sulfate 2-O-sulfotransferase pipe</fullName>
    </recommendedName>
</protein>
<dbReference type="HOGENOM" id="CLU_045310_3_1_1"/>
<dbReference type="eggNOG" id="KOG3922">
    <property type="taxonomic scope" value="Eukaryota"/>
</dbReference>
<reference evidence="10 11" key="1">
    <citation type="journal article" date="2007" name="Nature">
        <title>Evolution of genes and genomes on the Drosophila phylogeny.</title>
        <authorList>
            <consortium name="Drosophila 12 Genomes Consortium"/>
            <person name="Clark A.G."/>
            <person name="Eisen M.B."/>
            <person name="Smith D.R."/>
            <person name="Bergman C.M."/>
            <person name="Oliver B."/>
            <person name="Markow T.A."/>
            <person name="Kaufman T.C."/>
            <person name="Kellis M."/>
            <person name="Gelbart W."/>
            <person name="Iyer V.N."/>
            <person name="Pollard D.A."/>
            <person name="Sackton T.B."/>
            <person name="Larracuente A.M."/>
            <person name="Singh N.D."/>
            <person name="Abad J.P."/>
            <person name="Abt D.N."/>
            <person name="Adryan B."/>
            <person name="Aguade M."/>
            <person name="Akashi H."/>
            <person name="Anderson W.W."/>
            <person name="Aquadro C.F."/>
            <person name="Ardell D.H."/>
            <person name="Arguello R."/>
            <person name="Artieri C.G."/>
            <person name="Barbash D.A."/>
            <person name="Barker D."/>
            <person name="Barsanti P."/>
            <person name="Batterham P."/>
            <person name="Batzoglou S."/>
            <person name="Begun D."/>
            <person name="Bhutkar A."/>
            <person name="Blanco E."/>
            <person name="Bosak S.A."/>
            <person name="Bradley R.K."/>
            <person name="Brand A.D."/>
            <person name="Brent M.R."/>
            <person name="Brooks A.N."/>
            <person name="Brown R.H."/>
            <person name="Butlin R.K."/>
            <person name="Caggese C."/>
            <person name="Calvi B.R."/>
            <person name="Bernardo de Carvalho A."/>
            <person name="Caspi A."/>
            <person name="Castrezana S."/>
            <person name="Celniker S.E."/>
            <person name="Chang J.L."/>
            <person name="Chapple C."/>
            <person name="Chatterji S."/>
            <person name="Chinwalla A."/>
            <person name="Civetta A."/>
            <person name="Clifton S.W."/>
            <person name="Comeron J.M."/>
            <person name="Costello J.C."/>
            <person name="Coyne J.A."/>
            <person name="Daub J."/>
            <person name="David R.G."/>
            <person name="Delcher A.L."/>
            <person name="Delehaunty K."/>
            <person name="Do C.B."/>
            <person name="Ebling H."/>
            <person name="Edwards K."/>
            <person name="Eickbush T."/>
            <person name="Evans J.D."/>
            <person name="Filipski A."/>
            <person name="Findeiss S."/>
            <person name="Freyhult E."/>
            <person name="Fulton L."/>
            <person name="Fulton R."/>
            <person name="Garcia A.C."/>
            <person name="Gardiner A."/>
            <person name="Garfield D.A."/>
            <person name="Garvin B.E."/>
            <person name="Gibson G."/>
            <person name="Gilbert D."/>
            <person name="Gnerre S."/>
            <person name="Godfrey J."/>
            <person name="Good R."/>
            <person name="Gotea V."/>
            <person name="Gravely B."/>
            <person name="Greenberg A.J."/>
            <person name="Griffiths-Jones S."/>
            <person name="Gross S."/>
            <person name="Guigo R."/>
            <person name="Gustafson E.A."/>
            <person name="Haerty W."/>
            <person name="Hahn M.W."/>
            <person name="Halligan D.L."/>
            <person name="Halpern A.L."/>
            <person name="Halter G.M."/>
            <person name="Han M.V."/>
            <person name="Heger A."/>
            <person name="Hillier L."/>
            <person name="Hinrichs A.S."/>
            <person name="Holmes I."/>
            <person name="Hoskins R.A."/>
            <person name="Hubisz M.J."/>
            <person name="Hultmark D."/>
            <person name="Huntley M.A."/>
            <person name="Jaffe D.B."/>
            <person name="Jagadeeshan S."/>
            <person name="Jeck W.R."/>
            <person name="Johnson J."/>
            <person name="Jones C.D."/>
            <person name="Jordan W.C."/>
            <person name="Karpen G.H."/>
            <person name="Kataoka E."/>
            <person name="Keightley P.D."/>
            <person name="Kheradpour P."/>
            <person name="Kirkness E.F."/>
            <person name="Koerich L.B."/>
            <person name="Kristiansen K."/>
            <person name="Kudrna D."/>
            <person name="Kulathinal R.J."/>
            <person name="Kumar S."/>
            <person name="Kwok R."/>
            <person name="Lander E."/>
            <person name="Langley C.H."/>
            <person name="Lapoint R."/>
            <person name="Lazzaro B.P."/>
            <person name="Lee S.J."/>
            <person name="Levesque L."/>
            <person name="Li R."/>
            <person name="Lin C.F."/>
            <person name="Lin M.F."/>
            <person name="Lindblad-Toh K."/>
            <person name="Llopart A."/>
            <person name="Long M."/>
            <person name="Low L."/>
            <person name="Lozovsky E."/>
            <person name="Lu J."/>
            <person name="Luo M."/>
            <person name="Machado C.A."/>
            <person name="Makalowski W."/>
            <person name="Marzo M."/>
            <person name="Matsuda M."/>
            <person name="Matzkin L."/>
            <person name="McAllister B."/>
            <person name="McBride C.S."/>
            <person name="McKernan B."/>
            <person name="McKernan K."/>
            <person name="Mendez-Lago M."/>
            <person name="Minx P."/>
            <person name="Mollenhauer M.U."/>
            <person name="Montooth K."/>
            <person name="Mount S.M."/>
            <person name="Mu X."/>
            <person name="Myers E."/>
            <person name="Negre B."/>
            <person name="Newfeld S."/>
            <person name="Nielsen R."/>
            <person name="Noor M.A."/>
            <person name="O'Grady P."/>
            <person name="Pachter L."/>
            <person name="Papaceit M."/>
            <person name="Parisi M.J."/>
            <person name="Parisi M."/>
            <person name="Parts L."/>
            <person name="Pedersen J.S."/>
            <person name="Pesole G."/>
            <person name="Phillippy A.M."/>
            <person name="Ponting C.P."/>
            <person name="Pop M."/>
            <person name="Porcelli D."/>
            <person name="Powell J.R."/>
            <person name="Prohaska S."/>
            <person name="Pruitt K."/>
            <person name="Puig M."/>
            <person name="Quesneville H."/>
            <person name="Ram K.R."/>
            <person name="Rand D."/>
            <person name="Rasmussen M.D."/>
            <person name="Reed L.K."/>
            <person name="Reenan R."/>
            <person name="Reily A."/>
            <person name="Remington K.A."/>
            <person name="Rieger T.T."/>
            <person name="Ritchie M.G."/>
            <person name="Robin C."/>
            <person name="Rogers Y.H."/>
            <person name="Rohde C."/>
            <person name="Rozas J."/>
            <person name="Rubenfield M.J."/>
            <person name="Ruiz A."/>
            <person name="Russo S."/>
            <person name="Salzberg S.L."/>
            <person name="Sanchez-Gracia A."/>
            <person name="Saranga D.J."/>
            <person name="Sato H."/>
            <person name="Schaeffer S.W."/>
            <person name="Schatz M.C."/>
            <person name="Schlenke T."/>
            <person name="Schwartz R."/>
            <person name="Segarra C."/>
            <person name="Singh R.S."/>
            <person name="Sirot L."/>
            <person name="Sirota M."/>
            <person name="Sisneros N.B."/>
            <person name="Smith C.D."/>
            <person name="Smith T.F."/>
            <person name="Spieth J."/>
            <person name="Stage D.E."/>
            <person name="Stark A."/>
            <person name="Stephan W."/>
            <person name="Strausberg R.L."/>
            <person name="Strempel S."/>
            <person name="Sturgill D."/>
            <person name="Sutton G."/>
            <person name="Sutton G.G."/>
            <person name="Tao W."/>
            <person name="Teichmann S."/>
            <person name="Tobari Y.N."/>
            <person name="Tomimura Y."/>
            <person name="Tsolas J.M."/>
            <person name="Valente V.L."/>
            <person name="Venter E."/>
            <person name="Venter J.C."/>
            <person name="Vicario S."/>
            <person name="Vieira F.G."/>
            <person name="Vilella A.J."/>
            <person name="Villasante A."/>
            <person name="Walenz B."/>
            <person name="Wang J."/>
            <person name="Wasserman M."/>
            <person name="Watts T."/>
            <person name="Wilson D."/>
            <person name="Wilson R.K."/>
            <person name="Wing R.A."/>
            <person name="Wolfner M.F."/>
            <person name="Wong A."/>
            <person name="Wong G.K."/>
            <person name="Wu C.I."/>
            <person name="Wu G."/>
            <person name="Yamamoto D."/>
            <person name="Yang H.P."/>
            <person name="Yang S.P."/>
            <person name="Yorke J.A."/>
            <person name="Yoshida K."/>
            <person name="Zdobnov E."/>
            <person name="Zhang P."/>
            <person name="Zhang Y."/>
            <person name="Zimin A.V."/>
            <person name="Baldwin J."/>
            <person name="Abdouelleil A."/>
            <person name="Abdulkadir J."/>
            <person name="Abebe A."/>
            <person name="Abera B."/>
            <person name="Abreu J."/>
            <person name="Acer S.C."/>
            <person name="Aftuck L."/>
            <person name="Alexander A."/>
            <person name="An P."/>
            <person name="Anderson E."/>
            <person name="Anderson S."/>
            <person name="Arachi H."/>
            <person name="Azer M."/>
            <person name="Bachantsang P."/>
            <person name="Barry A."/>
            <person name="Bayul T."/>
            <person name="Berlin A."/>
            <person name="Bessette D."/>
            <person name="Bloom T."/>
            <person name="Blye J."/>
            <person name="Boguslavskiy L."/>
            <person name="Bonnet C."/>
            <person name="Boukhgalter B."/>
            <person name="Bourzgui I."/>
            <person name="Brown A."/>
            <person name="Cahill P."/>
            <person name="Channer S."/>
            <person name="Cheshatsang Y."/>
            <person name="Chuda L."/>
            <person name="Citroen M."/>
            <person name="Collymore A."/>
            <person name="Cooke P."/>
            <person name="Costello M."/>
            <person name="D'Aco K."/>
            <person name="Daza R."/>
            <person name="De Haan G."/>
            <person name="DeGray S."/>
            <person name="DeMaso C."/>
            <person name="Dhargay N."/>
            <person name="Dooley K."/>
            <person name="Dooley E."/>
            <person name="Doricent M."/>
            <person name="Dorje P."/>
            <person name="Dorjee K."/>
            <person name="Dupes A."/>
            <person name="Elong R."/>
            <person name="Falk J."/>
            <person name="Farina A."/>
            <person name="Faro S."/>
            <person name="Ferguson D."/>
            <person name="Fisher S."/>
            <person name="Foley C.D."/>
            <person name="Franke A."/>
            <person name="Friedrich D."/>
            <person name="Gadbois L."/>
            <person name="Gearin G."/>
            <person name="Gearin C.R."/>
            <person name="Giannoukos G."/>
            <person name="Goode T."/>
            <person name="Graham J."/>
            <person name="Grandbois E."/>
            <person name="Grewal S."/>
            <person name="Gyaltsen K."/>
            <person name="Hafez N."/>
            <person name="Hagos B."/>
            <person name="Hall J."/>
            <person name="Henson C."/>
            <person name="Hollinger A."/>
            <person name="Honan T."/>
            <person name="Huard M.D."/>
            <person name="Hughes L."/>
            <person name="Hurhula B."/>
            <person name="Husby M.E."/>
            <person name="Kamat A."/>
            <person name="Kanga B."/>
            <person name="Kashin S."/>
            <person name="Khazanovich D."/>
            <person name="Kisner P."/>
            <person name="Lance K."/>
            <person name="Lara M."/>
            <person name="Lee W."/>
            <person name="Lennon N."/>
            <person name="Letendre F."/>
            <person name="LeVine R."/>
            <person name="Lipovsky A."/>
            <person name="Liu X."/>
            <person name="Liu J."/>
            <person name="Liu S."/>
            <person name="Lokyitsang T."/>
            <person name="Lokyitsang Y."/>
            <person name="Lubonja R."/>
            <person name="Lui A."/>
            <person name="MacDonald P."/>
            <person name="Magnisalis V."/>
            <person name="Maru K."/>
            <person name="Matthews C."/>
            <person name="McCusker W."/>
            <person name="McDonough S."/>
            <person name="Mehta T."/>
            <person name="Meldrim J."/>
            <person name="Meneus L."/>
            <person name="Mihai O."/>
            <person name="Mihalev A."/>
            <person name="Mihova T."/>
            <person name="Mittelman R."/>
            <person name="Mlenga V."/>
            <person name="Montmayeur A."/>
            <person name="Mulrain L."/>
            <person name="Navidi A."/>
            <person name="Naylor J."/>
            <person name="Negash T."/>
            <person name="Nguyen T."/>
            <person name="Nguyen N."/>
            <person name="Nicol R."/>
            <person name="Norbu C."/>
            <person name="Norbu N."/>
            <person name="Novod N."/>
            <person name="O'Neill B."/>
            <person name="Osman S."/>
            <person name="Markiewicz E."/>
            <person name="Oyono O.L."/>
            <person name="Patti C."/>
            <person name="Phunkhang P."/>
            <person name="Pierre F."/>
            <person name="Priest M."/>
            <person name="Raghuraman S."/>
            <person name="Rege F."/>
            <person name="Reyes R."/>
            <person name="Rise C."/>
            <person name="Rogov P."/>
            <person name="Ross K."/>
            <person name="Ryan E."/>
            <person name="Settipalli S."/>
            <person name="Shea T."/>
            <person name="Sherpa N."/>
            <person name="Shi L."/>
            <person name="Shih D."/>
            <person name="Sparrow T."/>
            <person name="Spaulding J."/>
            <person name="Stalker J."/>
            <person name="Stange-Thomann N."/>
            <person name="Stavropoulos S."/>
            <person name="Stone C."/>
            <person name="Strader C."/>
            <person name="Tesfaye S."/>
            <person name="Thomson T."/>
            <person name="Thoulutsang Y."/>
            <person name="Thoulutsang D."/>
            <person name="Topham K."/>
            <person name="Topping I."/>
            <person name="Tsamla T."/>
            <person name="Vassiliev H."/>
            <person name="Vo A."/>
            <person name="Wangchuk T."/>
            <person name="Wangdi T."/>
            <person name="Weiand M."/>
            <person name="Wilkinson J."/>
            <person name="Wilson A."/>
            <person name="Yadav S."/>
            <person name="Young G."/>
            <person name="Yu Q."/>
            <person name="Zembek L."/>
            <person name="Zhong D."/>
            <person name="Zimmer A."/>
            <person name="Zwirko Z."/>
            <person name="Jaffe D.B."/>
            <person name="Alvarez P."/>
            <person name="Brockman W."/>
            <person name="Butler J."/>
            <person name="Chin C."/>
            <person name="Gnerre S."/>
            <person name="Grabherr M."/>
            <person name="Kleber M."/>
            <person name="Mauceli E."/>
            <person name="MacCallum I."/>
        </authorList>
    </citation>
    <scope>NUCLEOTIDE SEQUENCE [LARGE SCALE GENOMIC DNA]</scope>
    <source>
        <strain evidence="11">Tucson 15010-1051.87</strain>
    </source>
</reference>
<evidence type="ECO:0000313" key="10">
    <source>
        <dbReference type="EMBL" id="EDW69852.2"/>
    </source>
</evidence>
<dbReference type="InParanoid" id="B4LCI9"/>
<evidence type="ECO:0000256" key="4">
    <source>
        <dbReference type="ARBA" id="ARBA00022692"/>
    </source>
</evidence>
<dbReference type="InterPro" id="IPR007734">
    <property type="entry name" value="Heparan_SO4_2-O-STrfase"/>
</dbReference>
<evidence type="ECO:0000256" key="1">
    <source>
        <dbReference type="ARBA" id="ARBA00004323"/>
    </source>
</evidence>
<dbReference type="SMR" id="B4LCI9"/>
<dbReference type="EMBL" id="CH940647">
    <property type="protein sequence ID" value="EDW69852.2"/>
    <property type="molecule type" value="Genomic_DNA"/>
</dbReference>
<gene>
    <name evidence="10" type="primary">Dvir\GJ11897</name>
    <name evidence="10" type="ORF">Dvir_GJ11897</name>
</gene>
<dbReference type="InterPro" id="IPR005331">
    <property type="entry name" value="Sulfotransferase"/>
</dbReference>
<keyword evidence="5" id="KW-0735">Signal-anchor</keyword>
<proteinExistence type="inferred from homology"/>
<keyword evidence="6" id="KW-1133">Transmembrane helix</keyword>
<evidence type="ECO:0000256" key="3">
    <source>
        <dbReference type="ARBA" id="ARBA00022679"/>
    </source>
</evidence>
<organism evidence="10 11">
    <name type="scientific">Drosophila virilis</name>
    <name type="common">Fruit fly</name>
    <dbReference type="NCBI Taxonomy" id="7244"/>
    <lineage>
        <taxon>Eukaryota</taxon>
        <taxon>Metazoa</taxon>
        <taxon>Ecdysozoa</taxon>
        <taxon>Arthropoda</taxon>
        <taxon>Hexapoda</taxon>
        <taxon>Insecta</taxon>
        <taxon>Pterygota</taxon>
        <taxon>Neoptera</taxon>
        <taxon>Endopterygota</taxon>
        <taxon>Diptera</taxon>
        <taxon>Brachycera</taxon>
        <taxon>Muscomorpha</taxon>
        <taxon>Ephydroidea</taxon>
        <taxon>Drosophilidae</taxon>
        <taxon>Drosophila</taxon>
    </lineage>
</organism>
<dbReference type="Proteomes" id="UP000008792">
    <property type="component" value="Unassembled WGS sequence"/>
</dbReference>
<name>B4LCI9_DROVI</name>
<comment type="similarity">
    <text evidence="2">Belongs to the sulfotransferase 3 family.</text>
</comment>
<evidence type="ECO:0000256" key="9">
    <source>
        <dbReference type="ARBA" id="ARBA00023180"/>
    </source>
</evidence>
<keyword evidence="9" id="KW-0325">Glycoprotein</keyword>
<dbReference type="Pfam" id="PF03567">
    <property type="entry name" value="Sulfotransfer_2"/>
    <property type="match status" value="1"/>
</dbReference>
<evidence type="ECO:0000256" key="2">
    <source>
        <dbReference type="ARBA" id="ARBA00010569"/>
    </source>
</evidence>
<dbReference type="GO" id="GO:0008146">
    <property type="term" value="F:sulfotransferase activity"/>
    <property type="evidence" value="ECO:0007669"/>
    <property type="project" value="InterPro"/>
</dbReference>